<name>A0ACA9LGB2_9GLOM</name>
<reference evidence="1" key="1">
    <citation type="submission" date="2021-06" db="EMBL/GenBank/DDBJ databases">
        <authorList>
            <person name="Kallberg Y."/>
            <person name="Tangrot J."/>
            <person name="Rosling A."/>
        </authorList>
    </citation>
    <scope>NUCLEOTIDE SEQUENCE</scope>
    <source>
        <strain evidence="1">MA461A</strain>
    </source>
</reference>
<protein>
    <submittedName>
        <fullName evidence="1">24649_t:CDS:1</fullName>
    </submittedName>
</protein>
<comment type="caution">
    <text evidence="1">The sequence shown here is derived from an EMBL/GenBank/DDBJ whole genome shotgun (WGS) entry which is preliminary data.</text>
</comment>
<accession>A0ACA9LGB2</accession>
<evidence type="ECO:0000313" key="2">
    <source>
        <dbReference type="Proteomes" id="UP000789920"/>
    </source>
</evidence>
<dbReference type="Proteomes" id="UP000789920">
    <property type="component" value="Unassembled WGS sequence"/>
</dbReference>
<organism evidence="1 2">
    <name type="scientific">Racocetra persica</name>
    <dbReference type="NCBI Taxonomy" id="160502"/>
    <lineage>
        <taxon>Eukaryota</taxon>
        <taxon>Fungi</taxon>
        <taxon>Fungi incertae sedis</taxon>
        <taxon>Mucoromycota</taxon>
        <taxon>Glomeromycotina</taxon>
        <taxon>Glomeromycetes</taxon>
        <taxon>Diversisporales</taxon>
        <taxon>Gigasporaceae</taxon>
        <taxon>Racocetra</taxon>
    </lineage>
</organism>
<evidence type="ECO:0000313" key="1">
    <source>
        <dbReference type="EMBL" id="CAG8529167.1"/>
    </source>
</evidence>
<keyword evidence="2" id="KW-1185">Reference proteome</keyword>
<proteinExistence type="predicted"/>
<sequence>MKTRNSKTVANNKIQTTSKPAQSAKRGRCKKKQDTIATFSQIIDDLLNDANNLQGKYYFYWTFIIRHNFYNSPLNKEDKYEVDSISESSQSSIIIPLRQLSPDLRLRNESPTLRSRILSQVIPLSKSRFAPTQYLSPALESRFASSRHSSPALESRINTQNDFTSFYQNSINPMITSLKKSSALELMNLSMKIPATDSLQLTPSTSLALSSIAQDQYEKKTKASQDYLEKLKSEGIEWLQVAKRHFGDFCNKLINNIEELVKDFKKKRICSTTSLLQKEKIIAFADESATVNILNRVFAINYTTRDVEGTRALDRLTKKYCHSITKWQKFHQQYAIIILYI</sequence>
<gene>
    <name evidence="1" type="ORF">RPERSI_LOCUS3057</name>
</gene>
<dbReference type="EMBL" id="CAJVQC010003587">
    <property type="protein sequence ID" value="CAG8529167.1"/>
    <property type="molecule type" value="Genomic_DNA"/>
</dbReference>